<dbReference type="OrthoDB" id="3831024at2"/>
<dbReference type="Proteomes" id="UP000269774">
    <property type="component" value="Unassembled WGS sequence"/>
</dbReference>
<sequence>MNLRGYIHEVWLCPSDDGELLPSCIAFGPAGNSARELNEPGSVCIWLFFANSHFEAMQIYYQFSGLGEYTTSEQQDHQPYPESWYIEQQNYLCSL</sequence>
<organism evidence="1 2">
    <name type="scientific">Stutzerimonas zhaodongensis</name>
    <dbReference type="NCBI Taxonomy" id="1176257"/>
    <lineage>
        <taxon>Bacteria</taxon>
        <taxon>Pseudomonadati</taxon>
        <taxon>Pseudomonadota</taxon>
        <taxon>Gammaproteobacteria</taxon>
        <taxon>Pseudomonadales</taxon>
        <taxon>Pseudomonadaceae</taxon>
        <taxon>Stutzerimonas</taxon>
    </lineage>
</organism>
<evidence type="ECO:0000313" key="2">
    <source>
        <dbReference type="Proteomes" id="UP000269774"/>
    </source>
</evidence>
<comment type="caution">
    <text evidence="1">The sequence shown here is derived from an EMBL/GenBank/DDBJ whole genome shotgun (WGS) entry which is preliminary data.</text>
</comment>
<gene>
    <name evidence="1" type="ORF">EA797_03940</name>
</gene>
<name>A0A3M2HS83_9GAMM</name>
<dbReference type="EMBL" id="RFFM01000001">
    <property type="protein sequence ID" value="RMH91898.1"/>
    <property type="molecule type" value="Genomic_DNA"/>
</dbReference>
<accession>A0A3M2HS83</accession>
<protein>
    <submittedName>
        <fullName evidence="1">Uncharacterized protein</fullName>
    </submittedName>
</protein>
<reference evidence="1 2" key="1">
    <citation type="submission" date="2018-10" db="EMBL/GenBank/DDBJ databases">
        <title>Pseudomonas zhaodongensis NEAU-ST5-21(T) genome.</title>
        <authorList>
            <person name="Peng J."/>
            <person name="Liu Z.-P."/>
        </authorList>
    </citation>
    <scope>NUCLEOTIDE SEQUENCE [LARGE SCALE GENOMIC DNA]</scope>
    <source>
        <strain evidence="1 2">NEAU-ST5-21</strain>
    </source>
</reference>
<evidence type="ECO:0000313" key="1">
    <source>
        <dbReference type="EMBL" id="RMH91898.1"/>
    </source>
</evidence>
<dbReference type="AlphaFoldDB" id="A0A3M2HS83"/>
<proteinExistence type="predicted"/>
<keyword evidence="2" id="KW-1185">Reference proteome</keyword>